<comment type="subcellular location">
    <subcellularLocation>
        <location evidence="2">Cytoplasm</location>
        <location evidence="2">Cytoskeleton</location>
        <location evidence="2">Cilium axoneme</location>
    </subcellularLocation>
    <subcellularLocation>
        <location evidence="1">Membrane</location>
    </subcellularLocation>
</comment>
<evidence type="ECO:0000256" key="5">
    <source>
        <dbReference type="ARBA" id="ARBA00023136"/>
    </source>
</evidence>
<comment type="caution">
    <text evidence="9">The sequence shown here is derived from an EMBL/GenBank/DDBJ whole genome shotgun (WGS) entry which is preliminary data.</text>
</comment>
<dbReference type="Pfam" id="PF00560">
    <property type="entry name" value="LRR_1"/>
    <property type="match status" value="1"/>
</dbReference>
<name>A0A3M7L165_AUXPR</name>
<keyword evidence="3" id="KW-0732">Signal</keyword>
<feature type="region of interest" description="Disordered" evidence="7">
    <location>
        <begin position="639"/>
        <end position="665"/>
    </location>
</feature>
<keyword evidence="8" id="KW-0812">Transmembrane</keyword>
<evidence type="ECO:0000313" key="9">
    <source>
        <dbReference type="EMBL" id="RMZ55949.1"/>
    </source>
</evidence>
<evidence type="ECO:0000256" key="1">
    <source>
        <dbReference type="ARBA" id="ARBA00004370"/>
    </source>
</evidence>
<evidence type="ECO:0000256" key="6">
    <source>
        <dbReference type="ARBA" id="ARBA00023180"/>
    </source>
</evidence>
<dbReference type="InterPro" id="IPR032675">
    <property type="entry name" value="LRR_dom_sf"/>
</dbReference>
<evidence type="ECO:0000256" key="8">
    <source>
        <dbReference type="SAM" id="Phobius"/>
    </source>
</evidence>
<protein>
    <submittedName>
        <fullName evidence="9">Uncharacterized protein</fullName>
    </submittedName>
</protein>
<dbReference type="EMBL" id="QOKY01000154">
    <property type="protein sequence ID" value="RMZ55949.1"/>
    <property type="molecule type" value="Genomic_DNA"/>
</dbReference>
<evidence type="ECO:0000256" key="4">
    <source>
        <dbReference type="ARBA" id="ARBA00022737"/>
    </source>
</evidence>
<feature type="compositionally biased region" description="Low complexity" evidence="7">
    <location>
        <begin position="747"/>
        <end position="756"/>
    </location>
</feature>
<feature type="non-terminal residue" evidence="9">
    <location>
        <position position="1"/>
    </location>
</feature>
<keyword evidence="8" id="KW-1133">Transmembrane helix</keyword>
<dbReference type="AlphaFoldDB" id="A0A3M7L165"/>
<feature type="transmembrane region" description="Helical" evidence="8">
    <location>
        <begin position="671"/>
        <end position="692"/>
    </location>
</feature>
<dbReference type="GO" id="GO:0005930">
    <property type="term" value="C:axoneme"/>
    <property type="evidence" value="ECO:0007669"/>
    <property type="project" value="UniProtKB-SubCell"/>
</dbReference>
<evidence type="ECO:0000256" key="2">
    <source>
        <dbReference type="ARBA" id="ARBA00004430"/>
    </source>
</evidence>
<keyword evidence="4" id="KW-0677">Repeat</keyword>
<dbReference type="Pfam" id="PF13855">
    <property type="entry name" value="LRR_8"/>
    <property type="match status" value="1"/>
</dbReference>
<reference evidence="10" key="1">
    <citation type="journal article" date="2018" name="Algal Res.">
        <title>Characterization of plant carbon substrate utilization by Auxenochlorella protothecoides.</title>
        <authorList>
            <person name="Vogler B.W."/>
            <person name="Starkenburg S.R."/>
            <person name="Sudasinghe N."/>
            <person name="Schambach J.Y."/>
            <person name="Rollin J.A."/>
            <person name="Pattathil S."/>
            <person name="Barry A.N."/>
        </authorList>
    </citation>
    <scope>NUCLEOTIDE SEQUENCE [LARGE SCALE GENOMIC DNA]</scope>
    <source>
        <strain evidence="10">UTEX 25</strain>
    </source>
</reference>
<organism evidence="9 10">
    <name type="scientific">Auxenochlorella protothecoides</name>
    <name type="common">Green microalga</name>
    <name type="synonym">Chlorella protothecoides</name>
    <dbReference type="NCBI Taxonomy" id="3075"/>
    <lineage>
        <taxon>Eukaryota</taxon>
        <taxon>Viridiplantae</taxon>
        <taxon>Chlorophyta</taxon>
        <taxon>core chlorophytes</taxon>
        <taxon>Trebouxiophyceae</taxon>
        <taxon>Chlorellales</taxon>
        <taxon>Chlorellaceae</taxon>
        <taxon>Auxenochlorella</taxon>
    </lineage>
</organism>
<accession>A0A3M7L165</accession>
<feature type="region of interest" description="Disordered" evidence="7">
    <location>
        <begin position="722"/>
        <end position="756"/>
    </location>
</feature>
<proteinExistence type="predicted"/>
<feature type="transmembrane region" description="Helical" evidence="8">
    <location>
        <begin position="17"/>
        <end position="37"/>
    </location>
</feature>
<feature type="compositionally biased region" description="Pro residues" evidence="7">
    <location>
        <begin position="644"/>
        <end position="657"/>
    </location>
</feature>
<evidence type="ECO:0000256" key="3">
    <source>
        <dbReference type="ARBA" id="ARBA00022729"/>
    </source>
</evidence>
<keyword evidence="5 8" id="KW-0472">Membrane</keyword>
<dbReference type="Proteomes" id="UP000279271">
    <property type="component" value="Unassembled WGS sequence"/>
</dbReference>
<dbReference type="SUPFAM" id="SSF52058">
    <property type="entry name" value="L domain-like"/>
    <property type="match status" value="1"/>
</dbReference>
<dbReference type="GO" id="GO:0016020">
    <property type="term" value="C:membrane"/>
    <property type="evidence" value="ECO:0007669"/>
    <property type="project" value="UniProtKB-SubCell"/>
</dbReference>
<evidence type="ECO:0000313" key="10">
    <source>
        <dbReference type="Proteomes" id="UP000279271"/>
    </source>
</evidence>
<dbReference type="Gene3D" id="3.80.10.10">
    <property type="entry name" value="Ribonuclease Inhibitor"/>
    <property type="match status" value="2"/>
</dbReference>
<evidence type="ECO:0000256" key="7">
    <source>
        <dbReference type="SAM" id="MobiDB-lite"/>
    </source>
</evidence>
<dbReference type="PANTHER" id="PTHR45974">
    <property type="entry name" value="RECEPTOR-LIKE PROTEIN 55"/>
    <property type="match status" value="1"/>
</dbReference>
<gene>
    <name evidence="9" type="ORF">APUTEX25_004373</name>
</gene>
<dbReference type="InterPro" id="IPR001611">
    <property type="entry name" value="Leu-rich_rpt"/>
</dbReference>
<sequence>PFGATTSGHTPPTMRRIHTLVLIVVMAGGAMATQLLAQISTVAVGEEVLFTDISADNEEAWYTITATPSGDGALGLYCSSAAAVVSPSAAASQYYSTRGANYAQQVVISPNSAHYWPDTLSTPNFTCSVANENLSGGAIAFTLTVDAALNATQITNDQQDAAQSLFDACCGGTSACPAWKAAATRSGAAALLDLCLMDGSICDSSGNLVQLNLEGEALLCPFPGETLAKFQKLQFLYLGSNSLTGDIGNIATALLSLVSLHELRLNANTGITGTLTSDMCVLASSGLTLLDLARTGISGSLPGCLFGADSGLLYLAAGSTGLSGTLPDTFSAASTLWQLKLGVAQLSGSMPSGLGLLPALQSLVLANNSLTGTIPAFASEQLQSLSLAHNRLTGGVPAALAGHTRLVQLVLTGNALTDLPDAWGEEGEAEAAAAAPLAALSLGGNALAGSFPVGLAAYPALASLDLSGNKLTGELPSAGTTFFPSLRYLFAGGNALEGSIGNALQESGIFNLAPLDANVPATWNTISLANNKLTGDIPTYMASAELDYPTNILLSVSRPRHVAGRAPSLSMFTWLCTSHRSLYLFASACQRWYIAKNTIRNSEALALDQARLHPPHDPTTQGNSFSNGCDTAFSNLASVCTSSSPPPPPSPSPPPSPGNEEAGGLSKNQKVGIAIGVFLLAIVGVVVCVWLARRRRHGTAPGFSGLGGNRFERFDDELDADHAFGSRPGGQHRGVELGPRGGGGAYGSSLSPSLGPGQASPFMKDAEVGLGGTSLPISPREDGTVQVHALEAGHQNGATRDPFVGPPLQR</sequence>
<keyword evidence="6" id="KW-0325">Glycoprotein</keyword>